<dbReference type="SUPFAM" id="SSF109604">
    <property type="entry name" value="HD-domain/PDEase-like"/>
    <property type="match status" value="1"/>
</dbReference>
<evidence type="ECO:0000313" key="4">
    <source>
        <dbReference type="Proteomes" id="UP000461768"/>
    </source>
</evidence>
<dbReference type="Proteomes" id="UP000461768">
    <property type="component" value="Unassembled WGS sequence"/>
</dbReference>
<feature type="domain" description="HD" evidence="2">
    <location>
        <begin position="62"/>
        <end position="178"/>
    </location>
</feature>
<dbReference type="InterPro" id="IPR050124">
    <property type="entry name" value="tRNA_CCA-adding_enzyme"/>
</dbReference>
<dbReference type="InterPro" id="IPR006674">
    <property type="entry name" value="HD_domain"/>
</dbReference>
<dbReference type="EMBL" id="WAGX01000005">
    <property type="protein sequence ID" value="KAB1438717.1"/>
    <property type="molecule type" value="Genomic_DNA"/>
</dbReference>
<evidence type="ECO:0000313" key="3">
    <source>
        <dbReference type="EMBL" id="KAB1438717.1"/>
    </source>
</evidence>
<reference evidence="3 4" key="1">
    <citation type="submission" date="2019-09" db="EMBL/GenBank/DDBJ databases">
        <authorList>
            <person name="Valk L.C."/>
        </authorList>
    </citation>
    <scope>NUCLEOTIDE SEQUENCE [LARGE SCALE GENOMIC DNA]</scope>
    <source>
        <strain evidence="3">GalUA</strain>
    </source>
</reference>
<accession>A0A7V7QL78</accession>
<organism evidence="3 4">
    <name type="scientific">Candidatus Galacturonatibacter soehngenii</name>
    <dbReference type="NCBI Taxonomy" id="2307010"/>
    <lineage>
        <taxon>Bacteria</taxon>
        <taxon>Bacillati</taxon>
        <taxon>Bacillota</taxon>
        <taxon>Clostridia</taxon>
        <taxon>Lachnospirales</taxon>
        <taxon>Lachnospiraceae</taxon>
        <taxon>Candidatus Galacturonatibacter</taxon>
    </lineage>
</organism>
<keyword evidence="1" id="KW-0547">Nucleotide-binding</keyword>
<dbReference type="GO" id="GO:0000166">
    <property type="term" value="F:nucleotide binding"/>
    <property type="evidence" value="ECO:0007669"/>
    <property type="project" value="UniProtKB-KW"/>
</dbReference>
<dbReference type="CDD" id="cd00077">
    <property type="entry name" value="HDc"/>
    <property type="match status" value="1"/>
</dbReference>
<evidence type="ECO:0000259" key="2">
    <source>
        <dbReference type="Pfam" id="PF01966"/>
    </source>
</evidence>
<dbReference type="InterPro" id="IPR003607">
    <property type="entry name" value="HD/PDEase_dom"/>
</dbReference>
<sequence length="206" mass="23976">MSSDELYKEINDHLISDSIPSIYLEKVIERKEFQLPPFHLIYQLKLTEQSPIHHPEGNVWNHTLLVVDEAAKRKNLCKTPSAFMWAALLHDIGKPSTTKIRKGKITSYDHDKVGAKLAYDFLSQFTKDQFFINFVCSFIEFHMHILYVVNGLPYGNIPKLLKEMDVEEVALFGLCDRLGRKHATLEKEENTIKQFIKRCKALERKQ</sequence>
<dbReference type="NCBIfam" id="TIGR00277">
    <property type="entry name" value="HDIG"/>
    <property type="match status" value="1"/>
</dbReference>
<protein>
    <submittedName>
        <fullName evidence="3">HDIG domain-containing protein</fullName>
    </submittedName>
</protein>
<dbReference type="Pfam" id="PF01966">
    <property type="entry name" value="HD"/>
    <property type="match status" value="1"/>
</dbReference>
<name>A0A7V7QL78_9FIRM</name>
<proteinExistence type="predicted"/>
<evidence type="ECO:0000256" key="1">
    <source>
        <dbReference type="ARBA" id="ARBA00022741"/>
    </source>
</evidence>
<dbReference type="PANTHER" id="PTHR47545">
    <property type="entry name" value="MULTIFUNCTIONAL CCA PROTEIN"/>
    <property type="match status" value="1"/>
</dbReference>
<gene>
    <name evidence="3" type="ORF">F7O84_09115</name>
</gene>
<dbReference type="InterPro" id="IPR006675">
    <property type="entry name" value="HDIG_dom"/>
</dbReference>
<dbReference type="PANTHER" id="PTHR47545:SF2">
    <property type="entry name" value="CC-ADDING TRNA NUCLEOTIDYLTRANSFERASE"/>
    <property type="match status" value="1"/>
</dbReference>
<dbReference type="AlphaFoldDB" id="A0A7V7QL78"/>
<comment type="caution">
    <text evidence="3">The sequence shown here is derived from an EMBL/GenBank/DDBJ whole genome shotgun (WGS) entry which is preliminary data.</text>
</comment>
<dbReference type="Gene3D" id="1.10.3090.10">
    <property type="entry name" value="cca-adding enzyme, domain 2"/>
    <property type="match status" value="1"/>
</dbReference>
<reference evidence="3 4" key="2">
    <citation type="submission" date="2020-02" db="EMBL/GenBank/DDBJ databases">
        <title>Candidatus Galacturonibacter soehngenii shows hetero-acetogenic catabolism of galacturonic acid but lacks a canonical carbon monoxide dehydrogenase/acetyl-CoA synthase complex.</title>
        <authorList>
            <person name="Diender M."/>
            <person name="Stouten G.R."/>
            <person name="Petersen J.F."/>
            <person name="Nielsen P.H."/>
            <person name="Dueholm M.S."/>
            <person name="Pronk J.T."/>
            <person name="Van Loosdrecht M.C.M."/>
        </authorList>
    </citation>
    <scope>NUCLEOTIDE SEQUENCE [LARGE SCALE GENOMIC DNA]</scope>
    <source>
        <strain evidence="3">GalUA</strain>
    </source>
</reference>
<keyword evidence="4" id="KW-1185">Reference proteome</keyword>
<dbReference type="OrthoDB" id="9805698at2"/>